<dbReference type="AlphaFoldDB" id="A0AAE8MVB1"/>
<sequence>MKMKIFGRRSKPPPPPADEGPSEPAYLGGQVLTEAIRAEAPPIATPDLEDLERTADYQQQSAFLRLPIEVRSPIYDMVFDQADLVQHVYVKNGRFTHATCITDHDAPDERQIEVEEAFPRTETSFNHPVWSRRLLSSWSNHWRCEEAAEAAGDTPTPMPFWSLLLSCKRM</sequence>
<evidence type="ECO:0000256" key="1">
    <source>
        <dbReference type="SAM" id="MobiDB-lite"/>
    </source>
</evidence>
<dbReference type="EMBL" id="ONZQ02000003">
    <property type="protein sequence ID" value="SPO00284.1"/>
    <property type="molecule type" value="Genomic_DNA"/>
</dbReference>
<name>A0AAE8MVB1_9PEZI</name>
<feature type="compositionally biased region" description="Basic residues" evidence="1">
    <location>
        <begin position="1"/>
        <end position="11"/>
    </location>
</feature>
<comment type="caution">
    <text evidence="3">The sequence shown here is derived from an EMBL/GenBank/DDBJ whole genome shotgun (WGS) entry which is preliminary data.</text>
</comment>
<organism evidence="3 4">
    <name type="scientific">Cephalotrichum gorgonifer</name>
    <dbReference type="NCBI Taxonomy" id="2041049"/>
    <lineage>
        <taxon>Eukaryota</taxon>
        <taxon>Fungi</taxon>
        <taxon>Dikarya</taxon>
        <taxon>Ascomycota</taxon>
        <taxon>Pezizomycotina</taxon>
        <taxon>Sordariomycetes</taxon>
        <taxon>Hypocreomycetidae</taxon>
        <taxon>Microascales</taxon>
        <taxon>Microascaceae</taxon>
        <taxon>Cephalotrichum</taxon>
    </lineage>
</organism>
<protein>
    <recommendedName>
        <fullName evidence="2">DUF7730 domain-containing protein</fullName>
    </recommendedName>
</protein>
<dbReference type="InterPro" id="IPR056632">
    <property type="entry name" value="DUF7730"/>
</dbReference>
<evidence type="ECO:0000313" key="3">
    <source>
        <dbReference type="EMBL" id="SPO00284.1"/>
    </source>
</evidence>
<keyword evidence="4" id="KW-1185">Reference proteome</keyword>
<accession>A0AAE8MVB1</accession>
<reference evidence="3" key="1">
    <citation type="submission" date="2018-03" db="EMBL/GenBank/DDBJ databases">
        <authorList>
            <person name="Guldener U."/>
        </authorList>
    </citation>
    <scope>NUCLEOTIDE SEQUENCE</scope>
</reference>
<dbReference type="Proteomes" id="UP001187682">
    <property type="component" value="Unassembled WGS sequence"/>
</dbReference>
<gene>
    <name evidence="3" type="ORF">DNG_03129</name>
</gene>
<proteinExistence type="predicted"/>
<dbReference type="Pfam" id="PF24864">
    <property type="entry name" value="DUF7730"/>
    <property type="match status" value="1"/>
</dbReference>
<feature type="domain" description="DUF7730" evidence="2">
    <location>
        <begin position="57"/>
        <end position="109"/>
    </location>
</feature>
<evidence type="ECO:0000313" key="4">
    <source>
        <dbReference type="Proteomes" id="UP001187682"/>
    </source>
</evidence>
<feature type="region of interest" description="Disordered" evidence="1">
    <location>
        <begin position="1"/>
        <end position="25"/>
    </location>
</feature>
<evidence type="ECO:0000259" key="2">
    <source>
        <dbReference type="Pfam" id="PF24864"/>
    </source>
</evidence>